<name>A0A2X1RPM3_9GAMM</name>
<protein>
    <submittedName>
        <fullName evidence="1">Uncharacterized protein</fullName>
    </submittedName>
</protein>
<dbReference type="AlphaFoldDB" id="A0A2X1RPM3"/>
<sequence>MLCASSEAYLKKSEKQAIEWILEQTNPDHSALTLVRMNYYTFIRP</sequence>
<reference evidence="3 4" key="1">
    <citation type="submission" date="2018-06" db="EMBL/GenBank/DDBJ databases">
        <authorList>
            <consortium name="Pathogen Informatics"/>
            <person name="Doyle S."/>
        </authorList>
    </citation>
    <scope>NUCLEOTIDE SEQUENCE [LARGE SCALE GENOMIC DNA]</scope>
    <source>
        <strain evidence="2 4">NCTC11978</strain>
        <strain evidence="1 3">NCTC12022</strain>
    </source>
</reference>
<dbReference type="EMBL" id="UASS01000009">
    <property type="protein sequence ID" value="SPX60379.1"/>
    <property type="molecule type" value="Genomic_DNA"/>
</dbReference>
<evidence type="ECO:0000313" key="1">
    <source>
        <dbReference type="EMBL" id="SPX60379.1"/>
    </source>
</evidence>
<organism evidence="1 3">
    <name type="scientific">Legionella feeleii</name>
    <dbReference type="NCBI Taxonomy" id="453"/>
    <lineage>
        <taxon>Bacteria</taxon>
        <taxon>Pseudomonadati</taxon>
        <taxon>Pseudomonadota</taxon>
        <taxon>Gammaproteobacteria</taxon>
        <taxon>Legionellales</taxon>
        <taxon>Legionellaceae</taxon>
        <taxon>Legionella</taxon>
    </lineage>
</organism>
<accession>A0A2X1RPM3</accession>
<dbReference type="Proteomes" id="UP000251942">
    <property type="component" value="Unassembled WGS sequence"/>
</dbReference>
<evidence type="ECO:0000313" key="3">
    <source>
        <dbReference type="Proteomes" id="UP000251942"/>
    </source>
</evidence>
<evidence type="ECO:0000313" key="4">
    <source>
        <dbReference type="Proteomes" id="UP000254033"/>
    </source>
</evidence>
<dbReference type="Proteomes" id="UP000254033">
    <property type="component" value="Unassembled WGS sequence"/>
</dbReference>
<proteinExistence type="predicted"/>
<gene>
    <name evidence="2" type="ORF">NCTC11978_00413</name>
    <name evidence="1" type="ORF">NCTC12022_01103</name>
</gene>
<dbReference type="EMBL" id="UGNY01000001">
    <property type="protein sequence ID" value="STX37252.1"/>
    <property type="molecule type" value="Genomic_DNA"/>
</dbReference>
<evidence type="ECO:0000313" key="2">
    <source>
        <dbReference type="EMBL" id="STX37252.1"/>
    </source>
</evidence>